<feature type="region of interest" description="Disordered" evidence="3">
    <location>
        <begin position="609"/>
        <end position="667"/>
    </location>
</feature>
<feature type="compositionally biased region" description="Polar residues" evidence="3">
    <location>
        <begin position="126"/>
        <end position="154"/>
    </location>
</feature>
<gene>
    <name evidence="5" type="ORF">LAESUDRAFT_711911</name>
</gene>
<dbReference type="GO" id="GO:0000978">
    <property type="term" value="F:RNA polymerase II cis-regulatory region sequence-specific DNA binding"/>
    <property type="evidence" value="ECO:0007669"/>
    <property type="project" value="TreeGrafter"/>
</dbReference>
<dbReference type="PROSITE" id="PS50039">
    <property type="entry name" value="FORK_HEAD_3"/>
    <property type="match status" value="1"/>
</dbReference>
<feature type="region of interest" description="Disordered" evidence="3">
    <location>
        <begin position="223"/>
        <end position="249"/>
    </location>
</feature>
<evidence type="ECO:0000256" key="2">
    <source>
        <dbReference type="PROSITE-ProRule" id="PRU00089"/>
    </source>
</evidence>
<dbReference type="OrthoDB" id="5954824at2759"/>
<dbReference type="InParanoid" id="A0A165GBA7"/>
<dbReference type="STRING" id="1314785.A0A165GBA7"/>
<dbReference type="PANTHER" id="PTHR11829:SF343">
    <property type="entry name" value="FORK-HEAD DOMAIN-CONTAINING PROTEIN"/>
    <property type="match status" value="1"/>
</dbReference>
<organism evidence="5 6">
    <name type="scientific">Laetiporus sulphureus 93-53</name>
    <dbReference type="NCBI Taxonomy" id="1314785"/>
    <lineage>
        <taxon>Eukaryota</taxon>
        <taxon>Fungi</taxon>
        <taxon>Dikarya</taxon>
        <taxon>Basidiomycota</taxon>
        <taxon>Agaricomycotina</taxon>
        <taxon>Agaricomycetes</taxon>
        <taxon>Polyporales</taxon>
        <taxon>Laetiporus</taxon>
    </lineage>
</organism>
<feature type="compositionally biased region" description="Low complexity" evidence="3">
    <location>
        <begin position="75"/>
        <end position="91"/>
    </location>
</feature>
<protein>
    <recommendedName>
        <fullName evidence="4">Fork-head domain-containing protein</fullName>
    </recommendedName>
</protein>
<feature type="compositionally biased region" description="Low complexity" evidence="3">
    <location>
        <begin position="49"/>
        <end position="67"/>
    </location>
</feature>
<dbReference type="Pfam" id="PF00250">
    <property type="entry name" value="Forkhead"/>
    <property type="match status" value="1"/>
</dbReference>
<dbReference type="Proteomes" id="UP000076871">
    <property type="component" value="Unassembled WGS sequence"/>
</dbReference>
<feature type="DNA-binding region" description="Fork-head" evidence="2">
    <location>
        <begin position="256"/>
        <end position="345"/>
    </location>
</feature>
<dbReference type="InterPro" id="IPR001766">
    <property type="entry name" value="Fork_head_dom"/>
</dbReference>
<feature type="compositionally biased region" description="Low complexity" evidence="3">
    <location>
        <begin position="484"/>
        <end position="515"/>
    </location>
</feature>
<dbReference type="SUPFAM" id="SSF46785">
    <property type="entry name" value="Winged helix' DNA-binding domain"/>
    <property type="match status" value="1"/>
</dbReference>
<dbReference type="PRINTS" id="PR00053">
    <property type="entry name" value="FORKHEAD"/>
</dbReference>
<comment type="subcellular location">
    <subcellularLocation>
        <location evidence="2">Nucleus</location>
    </subcellularLocation>
</comment>
<feature type="region of interest" description="Disordered" evidence="3">
    <location>
        <begin position="43"/>
        <end position="163"/>
    </location>
</feature>
<dbReference type="GO" id="GO:0000981">
    <property type="term" value="F:DNA-binding transcription factor activity, RNA polymerase II-specific"/>
    <property type="evidence" value="ECO:0007669"/>
    <property type="project" value="TreeGrafter"/>
</dbReference>
<dbReference type="GO" id="GO:0030154">
    <property type="term" value="P:cell differentiation"/>
    <property type="evidence" value="ECO:0007669"/>
    <property type="project" value="TreeGrafter"/>
</dbReference>
<evidence type="ECO:0000259" key="4">
    <source>
        <dbReference type="PROSITE" id="PS50039"/>
    </source>
</evidence>
<name>A0A165GBA7_9APHY</name>
<proteinExistence type="predicted"/>
<feature type="compositionally biased region" description="Polar residues" evidence="3">
    <location>
        <begin position="647"/>
        <end position="659"/>
    </location>
</feature>
<keyword evidence="2" id="KW-0539">Nucleus</keyword>
<dbReference type="GO" id="GO:0005634">
    <property type="term" value="C:nucleus"/>
    <property type="evidence" value="ECO:0007669"/>
    <property type="project" value="UniProtKB-SubCell"/>
</dbReference>
<dbReference type="GO" id="GO:0009653">
    <property type="term" value="P:anatomical structure morphogenesis"/>
    <property type="evidence" value="ECO:0007669"/>
    <property type="project" value="TreeGrafter"/>
</dbReference>
<sequence>MATVYRGKGGLASPTSQLLKSIGMTRDDLRRHSEQMRQFLTVEQVNAFAPAPATDRSRSRPSSSPSFSRKRSRPASRASASSRARSPTPRRTPVKAEPVEGTLPPRRLDTMHLVLERKMKEKKESQGSVMQSRDSRRVQWSSVALSSRSSTPQHTSDDPVPMTPHHYRYYRERVVSGVYTNESLSKEATPSVRQTSIARNIYSTPRTPPRVLSQCSSPAPVVNLVSSPGPMRSSPPAQDEESSPFTLPPGPYSDAKPDFAYAGLIGQAILSSPQHRLTLQDIYEWITTVYPHYKRGEQTWMNSVRHCLSTMAVFRKVPRGRSEGKSLWAIFDQDLECFAGGGFRKSLCADMVNDDKLKASKRAAKKRATMDEVVSREKKRRKKAEKPSEAPSIAGPSLPVTHHVSAHVPTPVLPPYFPPFHPGTLHQPYYQAFLAAPLPGEPIFPPLPPSSNYHRVAATNTGSFSQSSSQETDEELSIRGPDTSPILVSSSSSLPSLTPHCSSSSSPPLSSHESLTTIDGPPSPSPAPSSSAIGVADHEVESDDEYAQWLRRSPSLEALAPNATVLNEDCYLKVGESKGKQRARGSGRNHSLLSLSPSLGTGLYAARLQEASQRQASTSSPETSQLPLIPSTPPPRPTTPQHKRRVTSSGVHLSPTRTPISHAGLHMSPSPSLAHYKSNLDPPPAAVYLPQAPLLVIPTEAFKTPPRTPSKRSGSYGASLFSPSPLAPVTPKRYGYASESYYSPWRTPGSQSILDPHDPSVLLDEEISRQNLQNSPGVLGRPQRSLYDSPTGMSPGSWSRYW</sequence>
<feature type="compositionally biased region" description="Polar residues" evidence="3">
    <location>
        <begin position="610"/>
        <end position="622"/>
    </location>
</feature>
<dbReference type="AlphaFoldDB" id="A0A165GBA7"/>
<reference evidence="5 6" key="1">
    <citation type="journal article" date="2016" name="Mol. Biol. Evol.">
        <title>Comparative Genomics of Early-Diverging Mushroom-Forming Fungi Provides Insights into the Origins of Lignocellulose Decay Capabilities.</title>
        <authorList>
            <person name="Nagy L.G."/>
            <person name="Riley R."/>
            <person name="Tritt A."/>
            <person name="Adam C."/>
            <person name="Daum C."/>
            <person name="Floudas D."/>
            <person name="Sun H."/>
            <person name="Yadav J.S."/>
            <person name="Pangilinan J."/>
            <person name="Larsson K.H."/>
            <person name="Matsuura K."/>
            <person name="Barry K."/>
            <person name="Labutti K."/>
            <person name="Kuo R."/>
            <person name="Ohm R.A."/>
            <person name="Bhattacharya S.S."/>
            <person name="Shirouzu T."/>
            <person name="Yoshinaga Y."/>
            <person name="Martin F.M."/>
            <person name="Grigoriev I.V."/>
            <person name="Hibbett D.S."/>
        </authorList>
    </citation>
    <scope>NUCLEOTIDE SEQUENCE [LARGE SCALE GENOMIC DNA]</scope>
    <source>
        <strain evidence="5 6">93-53</strain>
    </source>
</reference>
<feature type="region of interest" description="Disordered" evidence="3">
    <location>
        <begin position="765"/>
        <end position="802"/>
    </location>
</feature>
<accession>A0A165GBA7</accession>
<feature type="domain" description="Fork-head" evidence="4">
    <location>
        <begin position="256"/>
        <end position="345"/>
    </location>
</feature>
<keyword evidence="1 2" id="KW-0238">DNA-binding</keyword>
<evidence type="ECO:0000313" key="5">
    <source>
        <dbReference type="EMBL" id="KZT10104.1"/>
    </source>
</evidence>
<dbReference type="PANTHER" id="PTHR11829">
    <property type="entry name" value="FORKHEAD BOX PROTEIN"/>
    <property type="match status" value="1"/>
</dbReference>
<dbReference type="InterPro" id="IPR050211">
    <property type="entry name" value="FOX_domain-containing"/>
</dbReference>
<evidence type="ECO:0000256" key="3">
    <source>
        <dbReference type="SAM" id="MobiDB-lite"/>
    </source>
</evidence>
<dbReference type="GeneID" id="63823906"/>
<dbReference type="Gene3D" id="1.10.10.10">
    <property type="entry name" value="Winged helix-like DNA-binding domain superfamily/Winged helix DNA-binding domain"/>
    <property type="match status" value="1"/>
</dbReference>
<feature type="region of interest" description="Disordered" evidence="3">
    <location>
        <begin position="361"/>
        <end position="401"/>
    </location>
</feature>
<keyword evidence="6" id="KW-1185">Reference proteome</keyword>
<dbReference type="InterPro" id="IPR036388">
    <property type="entry name" value="WH-like_DNA-bd_sf"/>
</dbReference>
<feature type="region of interest" description="Disordered" evidence="3">
    <location>
        <begin position="462"/>
        <end position="532"/>
    </location>
</feature>
<dbReference type="EMBL" id="KV427610">
    <property type="protein sequence ID" value="KZT10104.1"/>
    <property type="molecule type" value="Genomic_DNA"/>
</dbReference>
<dbReference type="InterPro" id="IPR036390">
    <property type="entry name" value="WH_DNA-bd_sf"/>
</dbReference>
<evidence type="ECO:0000313" key="6">
    <source>
        <dbReference type="Proteomes" id="UP000076871"/>
    </source>
</evidence>
<evidence type="ECO:0000256" key="1">
    <source>
        <dbReference type="ARBA" id="ARBA00023125"/>
    </source>
</evidence>
<feature type="compositionally biased region" description="Basic and acidic residues" evidence="3">
    <location>
        <begin position="106"/>
        <end position="125"/>
    </location>
</feature>
<feature type="compositionally biased region" description="Polar residues" evidence="3">
    <location>
        <begin position="786"/>
        <end position="802"/>
    </location>
</feature>
<dbReference type="SMART" id="SM00339">
    <property type="entry name" value="FH"/>
    <property type="match status" value="1"/>
</dbReference>
<dbReference type="RefSeq" id="XP_040767844.1">
    <property type="nucleotide sequence ID" value="XM_040906877.1"/>
</dbReference>